<protein>
    <submittedName>
        <fullName evidence="2">Uncharacterized protein</fullName>
    </submittedName>
</protein>
<proteinExistence type="predicted"/>
<name>F4SBQ4_MELLP</name>
<dbReference type="RefSeq" id="XP_007418820.1">
    <property type="nucleotide sequence ID" value="XM_007418758.1"/>
</dbReference>
<dbReference type="HOGENOM" id="CLU_1713686_0_0_1"/>
<gene>
    <name evidence="2" type="ORF">MELLADRAFT_113976</name>
</gene>
<dbReference type="GeneID" id="18925160"/>
<feature type="compositionally biased region" description="Gly residues" evidence="1">
    <location>
        <begin position="96"/>
        <end position="124"/>
    </location>
</feature>
<organism evidence="3">
    <name type="scientific">Melampsora larici-populina (strain 98AG31 / pathotype 3-4-7)</name>
    <name type="common">Poplar leaf rust fungus</name>
    <dbReference type="NCBI Taxonomy" id="747676"/>
    <lineage>
        <taxon>Eukaryota</taxon>
        <taxon>Fungi</taxon>
        <taxon>Dikarya</taxon>
        <taxon>Basidiomycota</taxon>
        <taxon>Pucciniomycotina</taxon>
        <taxon>Pucciniomycetes</taxon>
        <taxon>Pucciniales</taxon>
        <taxon>Melampsoraceae</taxon>
        <taxon>Melampsora</taxon>
    </lineage>
</organism>
<feature type="region of interest" description="Disordered" evidence="1">
    <location>
        <begin position="53"/>
        <end position="77"/>
    </location>
</feature>
<dbReference type="EMBL" id="GL883193">
    <property type="protein sequence ID" value="EGF97906.1"/>
    <property type="molecule type" value="Genomic_DNA"/>
</dbReference>
<dbReference type="Proteomes" id="UP000001072">
    <property type="component" value="Unassembled WGS sequence"/>
</dbReference>
<sequence>MMNSRREQTEQPQPIVEDVVVQKLDIEIEAASQSRNRTLYNKLSEDKRRWLEFTSKSQGEVEGGTAEKGPKDVSARKKVNVVKGNELINDLIGSNGNEGGSGGGSGNGGNFGGSSGGNFGGWGRGKQADENGGQNGQTYGNRNGVGRGAAHKK</sequence>
<dbReference type="InParanoid" id="F4SBQ4"/>
<dbReference type="KEGG" id="mlr:MELLADRAFT_113976"/>
<dbReference type="VEuPathDB" id="FungiDB:MELLADRAFT_113976"/>
<evidence type="ECO:0000313" key="2">
    <source>
        <dbReference type="EMBL" id="EGF97906.1"/>
    </source>
</evidence>
<evidence type="ECO:0000313" key="3">
    <source>
        <dbReference type="Proteomes" id="UP000001072"/>
    </source>
</evidence>
<keyword evidence="3" id="KW-1185">Reference proteome</keyword>
<accession>F4SBQ4</accession>
<feature type="region of interest" description="Disordered" evidence="1">
    <location>
        <begin position="89"/>
        <end position="153"/>
    </location>
</feature>
<reference evidence="3" key="1">
    <citation type="journal article" date="2011" name="Proc. Natl. Acad. Sci. U.S.A.">
        <title>Obligate biotrophy features unraveled by the genomic analysis of rust fungi.</title>
        <authorList>
            <person name="Duplessis S."/>
            <person name="Cuomo C.A."/>
            <person name="Lin Y.-C."/>
            <person name="Aerts A."/>
            <person name="Tisserant E."/>
            <person name="Veneault-Fourrey C."/>
            <person name="Joly D.L."/>
            <person name="Hacquard S."/>
            <person name="Amselem J."/>
            <person name="Cantarel B.L."/>
            <person name="Chiu R."/>
            <person name="Coutinho P.M."/>
            <person name="Feau N."/>
            <person name="Field M."/>
            <person name="Frey P."/>
            <person name="Gelhaye E."/>
            <person name="Goldberg J."/>
            <person name="Grabherr M.G."/>
            <person name="Kodira C.D."/>
            <person name="Kohler A."/>
            <person name="Kuees U."/>
            <person name="Lindquist E.A."/>
            <person name="Lucas S.M."/>
            <person name="Mago R."/>
            <person name="Mauceli E."/>
            <person name="Morin E."/>
            <person name="Murat C."/>
            <person name="Pangilinan J.L."/>
            <person name="Park R."/>
            <person name="Pearson M."/>
            <person name="Quesneville H."/>
            <person name="Rouhier N."/>
            <person name="Sakthikumar S."/>
            <person name="Salamov A.A."/>
            <person name="Schmutz J."/>
            <person name="Selles B."/>
            <person name="Shapiro H."/>
            <person name="Tanguay P."/>
            <person name="Tuskan G.A."/>
            <person name="Henrissat B."/>
            <person name="Van de Peer Y."/>
            <person name="Rouze P."/>
            <person name="Ellis J.G."/>
            <person name="Dodds P.N."/>
            <person name="Schein J.E."/>
            <person name="Zhong S."/>
            <person name="Hamelin R.C."/>
            <person name="Grigoriev I.V."/>
            <person name="Szabo L.J."/>
            <person name="Martin F."/>
        </authorList>
    </citation>
    <scope>NUCLEOTIDE SEQUENCE [LARGE SCALE GENOMIC DNA]</scope>
    <source>
        <strain evidence="3">98AG31 / pathotype 3-4-7</strain>
    </source>
</reference>
<dbReference type="AlphaFoldDB" id="F4SBQ4"/>
<evidence type="ECO:0000256" key="1">
    <source>
        <dbReference type="SAM" id="MobiDB-lite"/>
    </source>
</evidence>